<keyword evidence="3 13" id="KW-0723">Serine/threonine-protein kinase</keyword>
<evidence type="ECO:0000256" key="9">
    <source>
        <dbReference type="ARBA" id="ARBA00047899"/>
    </source>
</evidence>
<comment type="catalytic activity">
    <reaction evidence="9">
        <text>L-threonyl-[protein] + ATP = O-phospho-L-threonyl-[protein] + ADP + H(+)</text>
        <dbReference type="Rhea" id="RHEA:46608"/>
        <dbReference type="Rhea" id="RHEA-COMP:11060"/>
        <dbReference type="Rhea" id="RHEA-COMP:11605"/>
        <dbReference type="ChEBI" id="CHEBI:15378"/>
        <dbReference type="ChEBI" id="CHEBI:30013"/>
        <dbReference type="ChEBI" id="CHEBI:30616"/>
        <dbReference type="ChEBI" id="CHEBI:61977"/>
        <dbReference type="ChEBI" id="CHEBI:456216"/>
        <dbReference type="EC" id="2.7.11.1"/>
    </reaction>
</comment>
<comment type="similarity">
    <text evidence="1">Belongs to the protein kinase superfamily. BUD32 family.</text>
</comment>
<dbReference type="NCBIfam" id="TIGR03724">
    <property type="entry name" value="arch_bud32"/>
    <property type="match status" value="1"/>
</dbReference>
<evidence type="ECO:0000259" key="12">
    <source>
        <dbReference type="PROSITE" id="PS50011"/>
    </source>
</evidence>
<dbReference type="InterPro" id="IPR011009">
    <property type="entry name" value="Kinase-like_dom_sf"/>
</dbReference>
<keyword evidence="6" id="KW-0547">Nucleotide-binding</keyword>
<protein>
    <recommendedName>
        <fullName evidence="2">non-specific serine/threonine protein kinase</fullName>
        <ecNumber evidence="2">2.7.11.1</ecNumber>
    </recommendedName>
</protein>
<keyword evidence="5" id="KW-0819">tRNA processing</keyword>
<keyword evidence="4" id="KW-0808">Transferase</keyword>
<dbReference type="GO" id="GO:0000408">
    <property type="term" value="C:EKC/KEOPS complex"/>
    <property type="evidence" value="ECO:0007669"/>
    <property type="project" value="UniProtKB-ARBA"/>
</dbReference>
<dbReference type="AlphaFoldDB" id="A0A075GG51"/>
<dbReference type="GO" id="GO:0008033">
    <property type="term" value="P:tRNA processing"/>
    <property type="evidence" value="ECO:0007669"/>
    <property type="project" value="UniProtKB-KW"/>
</dbReference>
<proteinExistence type="inferred from homology"/>
<evidence type="ECO:0000256" key="5">
    <source>
        <dbReference type="ARBA" id="ARBA00022694"/>
    </source>
</evidence>
<dbReference type="SUPFAM" id="SSF56112">
    <property type="entry name" value="Protein kinase-like (PK-like)"/>
    <property type="match status" value="1"/>
</dbReference>
<comment type="subunit">
    <text evidence="11">Component of the KEOPS complex that consists of Kae1, Bud32, Cgi121 and Pcc1; the whole complex dimerizes.</text>
</comment>
<keyword evidence="7 13" id="KW-0418">Kinase</keyword>
<dbReference type="EMBL" id="KF900667">
    <property type="protein sequence ID" value="AIF03001.1"/>
    <property type="molecule type" value="Genomic_DNA"/>
</dbReference>
<feature type="domain" description="Protein kinase" evidence="12">
    <location>
        <begin position="1"/>
        <end position="208"/>
    </location>
</feature>
<evidence type="ECO:0000256" key="8">
    <source>
        <dbReference type="ARBA" id="ARBA00022840"/>
    </source>
</evidence>
<dbReference type="GO" id="GO:0005524">
    <property type="term" value="F:ATP binding"/>
    <property type="evidence" value="ECO:0007669"/>
    <property type="project" value="UniProtKB-KW"/>
</dbReference>
<evidence type="ECO:0000256" key="7">
    <source>
        <dbReference type="ARBA" id="ARBA00022777"/>
    </source>
</evidence>
<keyword evidence="8" id="KW-0067">ATP-binding</keyword>
<accession>A0A075GG51</accession>
<comment type="catalytic activity">
    <reaction evidence="10">
        <text>L-seryl-[protein] + ATP = O-phospho-L-seryl-[protein] + ADP + H(+)</text>
        <dbReference type="Rhea" id="RHEA:17989"/>
        <dbReference type="Rhea" id="RHEA-COMP:9863"/>
        <dbReference type="Rhea" id="RHEA-COMP:11604"/>
        <dbReference type="ChEBI" id="CHEBI:15378"/>
        <dbReference type="ChEBI" id="CHEBI:29999"/>
        <dbReference type="ChEBI" id="CHEBI:30616"/>
        <dbReference type="ChEBI" id="CHEBI:83421"/>
        <dbReference type="ChEBI" id="CHEBI:456216"/>
        <dbReference type="EC" id="2.7.11.1"/>
    </reaction>
</comment>
<dbReference type="SMART" id="SM00220">
    <property type="entry name" value="S_TKc"/>
    <property type="match status" value="1"/>
</dbReference>
<dbReference type="InterPro" id="IPR000719">
    <property type="entry name" value="Prot_kinase_dom"/>
</dbReference>
<dbReference type="InterPro" id="IPR022495">
    <property type="entry name" value="Bud32"/>
</dbReference>
<evidence type="ECO:0000256" key="1">
    <source>
        <dbReference type="ARBA" id="ARBA00010630"/>
    </source>
</evidence>
<dbReference type="FunFam" id="3.30.200.20:FF:000201">
    <property type="entry name" value="TP53-regulating kinase isoform X1"/>
    <property type="match status" value="1"/>
</dbReference>
<dbReference type="PANTHER" id="PTHR12209">
    <property type="entry name" value="NON-SPECIFIC SERINE/THREONINE PROTEIN KINASE"/>
    <property type="match status" value="1"/>
</dbReference>
<evidence type="ECO:0000256" key="4">
    <source>
        <dbReference type="ARBA" id="ARBA00022679"/>
    </source>
</evidence>
<organism evidence="13">
    <name type="scientific">uncultured marine thaumarchaeote KM3_160_B06</name>
    <dbReference type="NCBI Taxonomy" id="1456030"/>
    <lineage>
        <taxon>Archaea</taxon>
        <taxon>Nitrososphaerota</taxon>
        <taxon>environmental samples</taxon>
    </lineage>
</organism>
<dbReference type="EC" id="2.7.11.1" evidence="2"/>
<dbReference type="GO" id="GO:0004674">
    <property type="term" value="F:protein serine/threonine kinase activity"/>
    <property type="evidence" value="ECO:0007669"/>
    <property type="project" value="UniProtKB-KW"/>
</dbReference>
<evidence type="ECO:0000256" key="3">
    <source>
        <dbReference type="ARBA" id="ARBA00022527"/>
    </source>
</evidence>
<evidence type="ECO:0000313" key="13">
    <source>
        <dbReference type="EMBL" id="AIF03001.1"/>
    </source>
</evidence>
<dbReference type="PANTHER" id="PTHR12209:SF0">
    <property type="entry name" value="EKC_KEOPS COMPLEX SUBUNIT TP53RK"/>
    <property type="match status" value="1"/>
</dbReference>
<reference evidence="13" key="1">
    <citation type="journal article" date="2014" name="Genome Biol. Evol.">
        <title>Pangenome evidence for extensive interdomain horizontal transfer affecting lineage core and shell genes in uncultured planktonic thaumarchaeota and euryarchaeota.</title>
        <authorList>
            <person name="Deschamps P."/>
            <person name="Zivanovic Y."/>
            <person name="Moreira D."/>
            <person name="Rodriguez-Valera F."/>
            <person name="Lopez-Garcia P."/>
        </authorList>
    </citation>
    <scope>NUCLEOTIDE SEQUENCE</scope>
</reference>
<name>A0A075GG51_9ARCH</name>
<dbReference type="Gene3D" id="3.30.200.20">
    <property type="entry name" value="Phosphorylase Kinase, domain 1"/>
    <property type="match status" value="1"/>
</dbReference>
<sequence>MLMKLIRKGAEGDIFLTTWINQKAILKSRKKKDYRNESLDYSLRKQRTIRESEIMSEVKKFGIRTPLIYFVDVANCNIIMEKINGILVRDLSNSKLVRACKDIGKLVAIMHKNGITHGDLTTSNFIESGNNIFIIDFGLANRTTKSDDHAVDLRLFKEILNSAHADVFEKAWSNFLSGYKSSVDKERFSKITNKVMIIESRGRYARVV</sequence>
<evidence type="ECO:0000256" key="11">
    <source>
        <dbReference type="ARBA" id="ARBA00065170"/>
    </source>
</evidence>
<dbReference type="Gene3D" id="1.10.510.10">
    <property type="entry name" value="Transferase(Phosphotransferase) domain 1"/>
    <property type="match status" value="1"/>
</dbReference>
<dbReference type="Pfam" id="PF00069">
    <property type="entry name" value="Pkinase"/>
    <property type="match status" value="1"/>
</dbReference>
<dbReference type="GO" id="GO:0005829">
    <property type="term" value="C:cytosol"/>
    <property type="evidence" value="ECO:0007669"/>
    <property type="project" value="TreeGrafter"/>
</dbReference>
<evidence type="ECO:0000256" key="2">
    <source>
        <dbReference type="ARBA" id="ARBA00012513"/>
    </source>
</evidence>
<dbReference type="PROSITE" id="PS50011">
    <property type="entry name" value="PROTEIN_KINASE_DOM"/>
    <property type="match status" value="1"/>
</dbReference>
<evidence type="ECO:0000256" key="6">
    <source>
        <dbReference type="ARBA" id="ARBA00022741"/>
    </source>
</evidence>
<evidence type="ECO:0000256" key="10">
    <source>
        <dbReference type="ARBA" id="ARBA00048679"/>
    </source>
</evidence>